<proteinExistence type="predicted"/>
<evidence type="ECO:0000256" key="1">
    <source>
        <dbReference type="ARBA" id="ARBA00022679"/>
    </source>
</evidence>
<keyword evidence="2" id="KW-0547">Nucleotide-binding</keyword>
<dbReference type="Gene3D" id="3.40.50.10240">
    <property type="entry name" value="Thiamin pyrophosphokinase, catalytic domain"/>
    <property type="match status" value="1"/>
</dbReference>
<evidence type="ECO:0000256" key="5">
    <source>
        <dbReference type="NCBIfam" id="TIGR01378"/>
    </source>
</evidence>
<dbReference type="InterPro" id="IPR006282">
    <property type="entry name" value="Thi_PPkinase"/>
</dbReference>
<dbReference type="EC" id="2.7.6.2" evidence="5"/>
<feature type="domain" description="Thiamin pyrophosphokinase thiamin-binding" evidence="7">
    <location>
        <begin position="145"/>
        <end position="199"/>
    </location>
</feature>
<dbReference type="GO" id="GO:0030975">
    <property type="term" value="F:thiamine binding"/>
    <property type="evidence" value="ECO:0007669"/>
    <property type="project" value="InterPro"/>
</dbReference>
<dbReference type="GO" id="GO:0005524">
    <property type="term" value="F:ATP binding"/>
    <property type="evidence" value="ECO:0007669"/>
    <property type="project" value="UniProtKB-KW"/>
</dbReference>
<dbReference type="PANTHER" id="PTHR41299:SF1">
    <property type="entry name" value="THIAMINE PYROPHOSPHOKINASE"/>
    <property type="match status" value="1"/>
</dbReference>
<dbReference type="PANTHER" id="PTHR41299">
    <property type="entry name" value="THIAMINE PYROPHOSPHOKINASE"/>
    <property type="match status" value="1"/>
</dbReference>
<keyword evidence="1 8" id="KW-0808">Transferase</keyword>
<keyword evidence="4" id="KW-0067">ATP-binding</keyword>
<organism evidence="8 9">
    <name type="scientific">Spirochaeta isovalerica</name>
    <dbReference type="NCBI Taxonomy" id="150"/>
    <lineage>
        <taxon>Bacteria</taxon>
        <taxon>Pseudomonadati</taxon>
        <taxon>Spirochaetota</taxon>
        <taxon>Spirochaetia</taxon>
        <taxon>Spirochaetales</taxon>
        <taxon>Spirochaetaceae</taxon>
        <taxon>Spirochaeta</taxon>
    </lineage>
</organism>
<dbReference type="EMBL" id="JACHGJ010000001">
    <property type="protein sequence ID" value="MBB6479107.1"/>
    <property type="molecule type" value="Genomic_DNA"/>
</dbReference>
<dbReference type="Pfam" id="PF04263">
    <property type="entry name" value="TPK_catalytic"/>
    <property type="match status" value="1"/>
</dbReference>
<dbReference type="GO" id="GO:0009229">
    <property type="term" value="P:thiamine diphosphate biosynthetic process"/>
    <property type="evidence" value="ECO:0007669"/>
    <property type="project" value="InterPro"/>
</dbReference>
<keyword evidence="3 8" id="KW-0418">Kinase</keyword>
<dbReference type="SUPFAM" id="SSF63999">
    <property type="entry name" value="Thiamin pyrophosphokinase, catalytic domain"/>
    <property type="match status" value="1"/>
</dbReference>
<dbReference type="InterPro" id="IPR036371">
    <property type="entry name" value="TPK_B1-bd_sf"/>
</dbReference>
<dbReference type="GO" id="GO:0004788">
    <property type="term" value="F:thiamine diphosphokinase activity"/>
    <property type="evidence" value="ECO:0007669"/>
    <property type="project" value="UniProtKB-UniRule"/>
</dbReference>
<dbReference type="SUPFAM" id="SSF63862">
    <property type="entry name" value="Thiamin pyrophosphokinase, substrate-binding domain"/>
    <property type="match status" value="1"/>
</dbReference>
<dbReference type="Pfam" id="PF04265">
    <property type="entry name" value="TPK_B1_binding"/>
    <property type="match status" value="1"/>
</dbReference>
<evidence type="ECO:0000259" key="7">
    <source>
        <dbReference type="Pfam" id="PF04265"/>
    </source>
</evidence>
<evidence type="ECO:0000259" key="6">
    <source>
        <dbReference type="Pfam" id="PF04263"/>
    </source>
</evidence>
<dbReference type="InterPro" id="IPR053149">
    <property type="entry name" value="TPK"/>
</dbReference>
<dbReference type="InterPro" id="IPR007371">
    <property type="entry name" value="TPK_catalytic"/>
</dbReference>
<protein>
    <recommendedName>
        <fullName evidence="5">Thiamine diphosphokinase</fullName>
        <ecNumber evidence="5">2.7.6.2</ecNumber>
    </recommendedName>
</protein>
<reference evidence="8 9" key="1">
    <citation type="submission" date="2020-08" db="EMBL/GenBank/DDBJ databases">
        <title>Genomic Encyclopedia of Type Strains, Phase IV (KMG-IV): sequencing the most valuable type-strain genomes for metagenomic binning, comparative biology and taxonomic classification.</title>
        <authorList>
            <person name="Goeker M."/>
        </authorList>
    </citation>
    <scope>NUCLEOTIDE SEQUENCE [LARGE SCALE GENOMIC DNA]</scope>
    <source>
        <strain evidence="8 9">DSM 2461</strain>
    </source>
</reference>
<dbReference type="GO" id="GO:0016301">
    <property type="term" value="F:kinase activity"/>
    <property type="evidence" value="ECO:0007669"/>
    <property type="project" value="UniProtKB-KW"/>
</dbReference>
<dbReference type="InterPro" id="IPR007373">
    <property type="entry name" value="Thiamin_PyroPKinase_B1-bd"/>
</dbReference>
<evidence type="ECO:0000313" key="8">
    <source>
        <dbReference type="EMBL" id="MBB6479107.1"/>
    </source>
</evidence>
<feature type="domain" description="Thiamin pyrophosphokinase catalytic" evidence="6">
    <location>
        <begin position="18"/>
        <end position="117"/>
    </location>
</feature>
<keyword evidence="9" id="KW-1185">Reference proteome</keyword>
<dbReference type="InterPro" id="IPR036759">
    <property type="entry name" value="TPK_catalytic_sf"/>
</dbReference>
<sequence length="208" mass="22868">MLGIVVTGGQAPSLGIIKNELDDADMIVAADSGLDTLLSYGYEPDLIVGDMDSISNRKILEKFHRSKILLYPEDKDYTDTELAINHLYEKGCTSVVVIGGGGGRLDHLIAIYSLFFRERAPVRWITDNEKIFLVKGSFCINLKINTVISLFPVTGQLCSMTSSGLKWPLDELEWNPGDGGISNVSSERTVKIDMKSGKLVMIIPLDDN</sequence>
<dbReference type="NCBIfam" id="TIGR01378">
    <property type="entry name" value="thi_PPkinase"/>
    <property type="match status" value="1"/>
</dbReference>
<dbReference type="RefSeq" id="WP_184743915.1">
    <property type="nucleotide sequence ID" value="NZ_JACHGJ010000001.1"/>
</dbReference>
<dbReference type="GO" id="GO:0006772">
    <property type="term" value="P:thiamine metabolic process"/>
    <property type="evidence" value="ECO:0007669"/>
    <property type="project" value="UniProtKB-UniRule"/>
</dbReference>
<name>A0A841R7C8_9SPIO</name>
<dbReference type="CDD" id="cd07995">
    <property type="entry name" value="TPK"/>
    <property type="match status" value="1"/>
</dbReference>
<dbReference type="Proteomes" id="UP000587760">
    <property type="component" value="Unassembled WGS sequence"/>
</dbReference>
<dbReference type="AlphaFoldDB" id="A0A841R7C8"/>
<accession>A0A841R7C8</accession>
<evidence type="ECO:0000313" key="9">
    <source>
        <dbReference type="Proteomes" id="UP000587760"/>
    </source>
</evidence>
<evidence type="ECO:0000256" key="4">
    <source>
        <dbReference type="ARBA" id="ARBA00022840"/>
    </source>
</evidence>
<comment type="caution">
    <text evidence="8">The sequence shown here is derived from an EMBL/GenBank/DDBJ whole genome shotgun (WGS) entry which is preliminary data.</text>
</comment>
<evidence type="ECO:0000256" key="3">
    <source>
        <dbReference type="ARBA" id="ARBA00022777"/>
    </source>
</evidence>
<evidence type="ECO:0000256" key="2">
    <source>
        <dbReference type="ARBA" id="ARBA00022741"/>
    </source>
</evidence>
<gene>
    <name evidence="8" type="ORF">HNR50_000740</name>
</gene>